<evidence type="ECO:0000256" key="1">
    <source>
        <dbReference type="SAM" id="Phobius"/>
    </source>
</evidence>
<proteinExistence type="predicted"/>
<reference evidence="3 4" key="1">
    <citation type="submission" date="2018-01" db="EMBL/GenBank/DDBJ databases">
        <title>Arthrobacter sp. nov., from glaciers in China.</title>
        <authorList>
            <person name="Liu Q."/>
            <person name="Xin Y.-H."/>
        </authorList>
    </citation>
    <scope>NUCLEOTIDE SEQUENCE [LARGE SCALE GENOMIC DNA]</scope>
    <source>
        <strain evidence="3 4">HLT2-12-2</strain>
    </source>
</reference>
<feature type="transmembrane region" description="Helical" evidence="1">
    <location>
        <begin position="12"/>
        <end position="36"/>
    </location>
</feature>
<gene>
    <name evidence="3" type="ORF">CVS27_03020</name>
</gene>
<feature type="domain" description="TadE-like" evidence="2">
    <location>
        <begin position="9"/>
        <end position="51"/>
    </location>
</feature>
<protein>
    <submittedName>
        <fullName evidence="3">Pilus assembly protein TadE</fullName>
    </submittedName>
</protein>
<evidence type="ECO:0000313" key="3">
    <source>
        <dbReference type="EMBL" id="POH74855.1"/>
    </source>
</evidence>
<keyword evidence="1" id="KW-0812">Transmembrane</keyword>
<dbReference type="Proteomes" id="UP000237061">
    <property type="component" value="Unassembled WGS sequence"/>
</dbReference>
<keyword evidence="1" id="KW-0472">Membrane</keyword>
<comment type="caution">
    <text evidence="3">The sequence shown here is derived from an EMBL/GenBank/DDBJ whole genome shotgun (WGS) entry which is preliminary data.</text>
</comment>
<dbReference type="Pfam" id="PF07811">
    <property type="entry name" value="TadE"/>
    <property type="match status" value="1"/>
</dbReference>
<evidence type="ECO:0000259" key="2">
    <source>
        <dbReference type="Pfam" id="PF07811"/>
    </source>
</evidence>
<sequence length="135" mass="13775">MKRKDRERGAAAVEAAFILPVLLLLVIGIMEFGFLFNQQISATNAAREGARNAAIHYADAGFPGSVNTAAVASAPTLSIAGTPTISYSSGSACGANVRVTVTVHVAPGPARGWLIGFFPFDAPPISGVGVMQCGG</sequence>
<dbReference type="EMBL" id="PPXC01000002">
    <property type="protein sequence ID" value="POH74855.1"/>
    <property type="molecule type" value="Genomic_DNA"/>
</dbReference>
<organism evidence="3 4">
    <name type="scientific">Arthrobacter glacialis</name>
    <dbReference type="NCBI Taxonomy" id="1664"/>
    <lineage>
        <taxon>Bacteria</taxon>
        <taxon>Bacillati</taxon>
        <taxon>Actinomycetota</taxon>
        <taxon>Actinomycetes</taxon>
        <taxon>Micrococcales</taxon>
        <taxon>Micrococcaceae</taxon>
        <taxon>Arthrobacter</taxon>
    </lineage>
</organism>
<keyword evidence="1" id="KW-1133">Transmembrane helix</keyword>
<keyword evidence="4" id="KW-1185">Reference proteome</keyword>
<dbReference type="AlphaFoldDB" id="A0A2S4A001"/>
<name>A0A2S4A001_ARTGL</name>
<evidence type="ECO:0000313" key="4">
    <source>
        <dbReference type="Proteomes" id="UP000237061"/>
    </source>
</evidence>
<dbReference type="InterPro" id="IPR012495">
    <property type="entry name" value="TadE-like_dom"/>
</dbReference>
<accession>A0A2S4A001</accession>
<dbReference type="RefSeq" id="WP_103464262.1">
    <property type="nucleotide sequence ID" value="NZ_PPXC01000002.1"/>
</dbReference>